<evidence type="ECO:0000313" key="5">
    <source>
        <dbReference type="EMBL" id="MST96267.1"/>
    </source>
</evidence>
<dbReference type="PANTHER" id="PTHR35089:SF1">
    <property type="entry name" value="CHAPERONE PROTEIN SKP"/>
    <property type="match status" value="1"/>
</dbReference>
<dbReference type="PANTHER" id="PTHR35089">
    <property type="entry name" value="CHAPERONE PROTEIN SKP"/>
    <property type="match status" value="1"/>
</dbReference>
<dbReference type="AlphaFoldDB" id="A0A844FYC6"/>
<feature type="signal peptide" evidence="4">
    <location>
        <begin position="1"/>
        <end position="24"/>
    </location>
</feature>
<dbReference type="GO" id="GO:0005829">
    <property type="term" value="C:cytosol"/>
    <property type="evidence" value="ECO:0007669"/>
    <property type="project" value="TreeGrafter"/>
</dbReference>
<reference evidence="5 6" key="1">
    <citation type="submission" date="2019-08" db="EMBL/GenBank/DDBJ databases">
        <title>In-depth cultivation of the pig gut microbiome towards novel bacterial diversity and tailored functional studies.</title>
        <authorList>
            <person name="Wylensek D."/>
            <person name="Hitch T.C.A."/>
            <person name="Clavel T."/>
        </authorList>
    </citation>
    <scope>NUCLEOTIDE SEQUENCE [LARGE SCALE GENOMIC DNA]</scope>
    <source>
        <strain evidence="5 6">BBE-744-WT-12</strain>
    </source>
</reference>
<keyword evidence="2 4" id="KW-0732">Signal</keyword>
<dbReference type="SMART" id="SM00935">
    <property type="entry name" value="OmpH"/>
    <property type="match status" value="1"/>
</dbReference>
<evidence type="ECO:0000256" key="1">
    <source>
        <dbReference type="ARBA" id="ARBA00009091"/>
    </source>
</evidence>
<keyword evidence="6" id="KW-1185">Reference proteome</keyword>
<dbReference type="InterPro" id="IPR005632">
    <property type="entry name" value="Chaperone_Skp"/>
</dbReference>
<evidence type="ECO:0000256" key="3">
    <source>
        <dbReference type="SAM" id="MobiDB-lite"/>
    </source>
</evidence>
<comment type="similarity">
    <text evidence="1">Belongs to the Skp family.</text>
</comment>
<evidence type="ECO:0000313" key="6">
    <source>
        <dbReference type="Proteomes" id="UP000435649"/>
    </source>
</evidence>
<gene>
    <name evidence="5" type="ORF">FYJ85_04295</name>
</gene>
<dbReference type="GO" id="GO:0051082">
    <property type="term" value="F:unfolded protein binding"/>
    <property type="evidence" value="ECO:0007669"/>
    <property type="project" value="InterPro"/>
</dbReference>
<dbReference type="Pfam" id="PF03938">
    <property type="entry name" value="OmpH"/>
    <property type="match status" value="1"/>
</dbReference>
<proteinExistence type="inferred from homology"/>
<comment type="caution">
    <text evidence="5">The sequence shown here is derived from an EMBL/GenBank/DDBJ whole genome shotgun (WGS) entry which is preliminary data.</text>
</comment>
<name>A0A844FYC6_9BACT</name>
<organism evidence="5 6">
    <name type="scientific">Victivallis lenta</name>
    <dbReference type="NCBI Taxonomy" id="2606640"/>
    <lineage>
        <taxon>Bacteria</taxon>
        <taxon>Pseudomonadati</taxon>
        <taxon>Lentisphaerota</taxon>
        <taxon>Lentisphaeria</taxon>
        <taxon>Victivallales</taxon>
        <taxon>Victivallaceae</taxon>
        <taxon>Victivallis</taxon>
    </lineage>
</organism>
<dbReference type="GO" id="GO:0050821">
    <property type="term" value="P:protein stabilization"/>
    <property type="evidence" value="ECO:0007669"/>
    <property type="project" value="TreeGrafter"/>
</dbReference>
<dbReference type="Gene3D" id="3.30.910.20">
    <property type="entry name" value="Skp domain"/>
    <property type="match status" value="1"/>
</dbReference>
<dbReference type="EMBL" id="VUNS01000003">
    <property type="protein sequence ID" value="MST96267.1"/>
    <property type="molecule type" value="Genomic_DNA"/>
</dbReference>
<dbReference type="RefSeq" id="WP_106053930.1">
    <property type="nucleotide sequence ID" value="NZ_CALXOB010000006.1"/>
</dbReference>
<evidence type="ECO:0000256" key="4">
    <source>
        <dbReference type="SAM" id="SignalP"/>
    </source>
</evidence>
<accession>A0A844FYC6</accession>
<evidence type="ECO:0000256" key="2">
    <source>
        <dbReference type="ARBA" id="ARBA00022729"/>
    </source>
</evidence>
<feature type="chain" id="PRO_5032750356" evidence="4">
    <location>
        <begin position="25"/>
        <end position="217"/>
    </location>
</feature>
<dbReference type="InterPro" id="IPR024930">
    <property type="entry name" value="Skp_dom_sf"/>
</dbReference>
<feature type="region of interest" description="Disordered" evidence="3">
    <location>
        <begin position="189"/>
        <end position="217"/>
    </location>
</feature>
<dbReference type="SUPFAM" id="SSF111384">
    <property type="entry name" value="OmpH-like"/>
    <property type="match status" value="1"/>
</dbReference>
<dbReference type="Proteomes" id="UP000435649">
    <property type="component" value="Unassembled WGS sequence"/>
</dbReference>
<protein>
    <submittedName>
        <fullName evidence="5">OmpH family outer membrane protein</fullName>
    </submittedName>
</protein>
<sequence length="217" mass="24334">MSRRTPVGLLLLAAFLCAGIAAQAAEVQRFAVVNLEKVFREYRKSRIAEDAFKQQAEVYRNYFVKQQGLLVQLRKQAEQLQEEARNPALSEADRSKAGADAVVKAREVAAKEAELKLYAAERLRTMRDAEQKKREEVFADIYKEIDRRAAAEGFTFVLDSSGKTMNEQPTVLRFPASCDLTEAVIRELNRTMSEAEKKEAAPAAAPQPGEKTEPQPE</sequence>
<feature type="compositionally biased region" description="Basic and acidic residues" evidence="3">
    <location>
        <begin position="189"/>
        <end position="200"/>
    </location>
</feature>